<evidence type="ECO:0000259" key="12">
    <source>
        <dbReference type="SMART" id="SM01038"/>
    </source>
</evidence>
<reference evidence="13" key="2">
    <citation type="submission" date="2020-09" db="EMBL/GenBank/DDBJ databases">
        <authorList>
            <person name="Sun Q."/>
            <person name="Zhou Y."/>
        </authorList>
    </citation>
    <scope>NUCLEOTIDE SEQUENCE</scope>
    <source>
        <strain evidence="13">CGMCC 1.15290</strain>
    </source>
</reference>
<dbReference type="PROSITE" id="PS00719">
    <property type="entry name" value="GLYCOSYL_HYDROL_F2_1"/>
    <property type="match status" value="1"/>
</dbReference>
<dbReference type="InterPro" id="IPR036156">
    <property type="entry name" value="Beta-gal/glucu_dom_sf"/>
</dbReference>
<dbReference type="GO" id="GO:0005990">
    <property type="term" value="P:lactose catabolic process"/>
    <property type="evidence" value="ECO:0007669"/>
    <property type="project" value="TreeGrafter"/>
</dbReference>
<keyword evidence="8 10" id="KW-0326">Glycosidase</keyword>
<dbReference type="EMBL" id="BMIB01000004">
    <property type="protein sequence ID" value="GGH78334.1"/>
    <property type="molecule type" value="Genomic_DNA"/>
</dbReference>
<dbReference type="InterPro" id="IPR023232">
    <property type="entry name" value="Glyco_hydro_2_AS"/>
</dbReference>
<evidence type="ECO:0000256" key="2">
    <source>
        <dbReference type="ARBA" id="ARBA00001913"/>
    </source>
</evidence>
<comment type="caution">
    <text evidence="13">The sequence shown here is derived from an EMBL/GenBank/DDBJ whole genome shotgun (WGS) entry which is preliminary data.</text>
</comment>
<dbReference type="Gene3D" id="2.70.98.10">
    <property type="match status" value="1"/>
</dbReference>
<accession>A0A917J2J6</accession>
<comment type="subunit">
    <text evidence="4">Monomer.</text>
</comment>
<evidence type="ECO:0000256" key="6">
    <source>
        <dbReference type="ARBA" id="ARBA00022801"/>
    </source>
</evidence>
<evidence type="ECO:0000256" key="1">
    <source>
        <dbReference type="ARBA" id="ARBA00001412"/>
    </source>
</evidence>
<evidence type="ECO:0000256" key="10">
    <source>
        <dbReference type="RuleBase" id="RU361154"/>
    </source>
</evidence>
<dbReference type="InterPro" id="IPR004199">
    <property type="entry name" value="B-gal_small/dom_5"/>
</dbReference>
<dbReference type="SUPFAM" id="SSF74650">
    <property type="entry name" value="Galactose mutarotase-like"/>
    <property type="match status" value="1"/>
</dbReference>
<dbReference type="PRINTS" id="PR00132">
    <property type="entry name" value="GLHYDRLASE2"/>
</dbReference>
<sequence>MVHMKKLLAAACLVVQTGFAQQNNDWENPKLVDWNKEKPHATFLPFTNAADAKKDDYSASAFYQSLNGSWRFSYAEKYAFRPVNFYETRYDDSQWKDIEVPSNWELKGFGIPIYTNIAYPHPKNPPFIGENNPVGTYRKTFTVPENWNGREVMLQFGSISGCAFIYVNGTKVGITKAAKSPAEFNITPYLHKGENLLAVQVFRWHDGSYLEDQDFWRLSGVERDVYLYALPKWSVWDFFLKSDLDAQYKNGLFSAAIDLRQFAGNKVKEGALQIELQDNTGKTVFTQQQQIQAGSDTIQTVKFSGTVKSPLLWSGEFPNLYDCIITLKDKQGRVITVTGAKTGFRKVEIKNAQLLVNGMPILVKGVNRHEHDDVLGHVPTREVMLKDIALMKQLNINAVRTSHYPNDPLWIKLCDQYGLYLVEEANIETHGMGATFQAWFDKSKHPAYLPEWAPAHMDRIQRLVERDKNHASIIIWSLGNECGNGAVFHDGYKWIKERDNTRMVQFEQAGEDANTDIVCPMYPRIRHMKEYADADKKRPYIMCEYSHAMGNSNGNFQTYWDIIRSSKHMQGGFIWDWVDQGIKTRDANGKLFWAYGGDLGAFYWQHDENGVADGIISSDRTPDPGAWEVKKGYQNILFTAKDISKGIISIHNDFDFTNLSAYNFRWQLCKNGEQVQEGTFTVDLAPHQDKDITLAIPTPAAAEGEEYFVKVAAYTRNDAPLLPADYEIAAEQFKHSGDYFARKAANGGGVTVNKEGNKLSFTSGDVKGEIDLNRGVITHYALRNQWVLNGYPEPYFWRAPTDNDFGNNMPENMGVWRNAHAGKKVKNVTVGDKTAEGVPVKIQFELAGINVPYTVEYLILNDGAIKVTASIDMTGRELPELPRFGMRMSLPGAYGNLAYYGRGPWENYSDRKDAAFVGKYEDRVENQYWKGYIRPQESGYKSDVRWISLTNQEGHGLTIEGAQPIGFSAIDHTTEDLDPGMTKKQQHPTDLHPRRGVYLTVDLKQRGVGGDDSWGALPHDAYRLLEKQYTYSYIMRLK</sequence>
<dbReference type="InterPro" id="IPR008979">
    <property type="entry name" value="Galactose-bd-like_sf"/>
</dbReference>
<evidence type="ECO:0000256" key="9">
    <source>
        <dbReference type="ARBA" id="ARBA00032230"/>
    </source>
</evidence>
<dbReference type="Pfam" id="PF00703">
    <property type="entry name" value="Glyco_hydro_2"/>
    <property type="match status" value="1"/>
</dbReference>
<dbReference type="Gene3D" id="2.60.120.260">
    <property type="entry name" value="Galactose-binding domain-like"/>
    <property type="match status" value="1"/>
</dbReference>
<dbReference type="InterPro" id="IPR023230">
    <property type="entry name" value="Glyco_hydro_2_CS"/>
</dbReference>
<proteinExistence type="inferred from homology"/>
<dbReference type="SMART" id="SM01038">
    <property type="entry name" value="Bgal_small_N"/>
    <property type="match status" value="1"/>
</dbReference>
<dbReference type="SUPFAM" id="SSF49785">
    <property type="entry name" value="Galactose-binding domain-like"/>
    <property type="match status" value="1"/>
</dbReference>
<dbReference type="PANTHER" id="PTHR46323:SF2">
    <property type="entry name" value="BETA-GALACTOSIDASE"/>
    <property type="match status" value="1"/>
</dbReference>
<dbReference type="InterPro" id="IPR017853">
    <property type="entry name" value="GH"/>
</dbReference>
<protein>
    <recommendedName>
        <fullName evidence="5 10">Beta-galactosidase</fullName>
        <ecNumber evidence="5 10">3.2.1.23</ecNumber>
    </recommendedName>
    <alternativeName>
        <fullName evidence="9 10">Lactase</fullName>
    </alternativeName>
</protein>
<dbReference type="EC" id="3.2.1.23" evidence="5 10"/>
<feature type="chain" id="PRO_5036955361" description="Beta-galactosidase" evidence="11">
    <location>
        <begin position="21"/>
        <end position="1038"/>
    </location>
</feature>
<keyword evidence="7" id="KW-0106">Calcium</keyword>
<organism evidence="13 14">
    <name type="scientific">Filimonas zeae</name>
    <dbReference type="NCBI Taxonomy" id="1737353"/>
    <lineage>
        <taxon>Bacteria</taxon>
        <taxon>Pseudomonadati</taxon>
        <taxon>Bacteroidota</taxon>
        <taxon>Chitinophagia</taxon>
        <taxon>Chitinophagales</taxon>
        <taxon>Chitinophagaceae</taxon>
        <taxon>Filimonas</taxon>
    </lineage>
</organism>
<keyword evidence="6 10" id="KW-0378">Hydrolase</keyword>
<evidence type="ECO:0000256" key="3">
    <source>
        <dbReference type="ARBA" id="ARBA00007401"/>
    </source>
</evidence>
<evidence type="ECO:0000256" key="8">
    <source>
        <dbReference type="ARBA" id="ARBA00023295"/>
    </source>
</evidence>
<comment type="cofactor">
    <cofactor evidence="2">
        <name>Ca(2+)</name>
        <dbReference type="ChEBI" id="CHEBI:29108"/>
    </cofactor>
</comment>
<dbReference type="Proteomes" id="UP000627292">
    <property type="component" value="Unassembled WGS sequence"/>
</dbReference>
<dbReference type="SUPFAM" id="SSF49303">
    <property type="entry name" value="beta-Galactosidase/glucuronidase domain"/>
    <property type="match status" value="2"/>
</dbReference>
<dbReference type="AlphaFoldDB" id="A0A917J2J6"/>
<keyword evidence="11" id="KW-0732">Signal</keyword>
<dbReference type="InterPro" id="IPR013783">
    <property type="entry name" value="Ig-like_fold"/>
</dbReference>
<dbReference type="InterPro" id="IPR050347">
    <property type="entry name" value="Bact_Beta-galactosidase"/>
</dbReference>
<dbReference type="Pfam" id="PF02837">
    <property type="entry name" value="Glyco_hydro_2_N"/>
    <property type="match status" value="1"/>
</dbReference>
<comment type="catalytic activity">
    <reaction evidence="1 10">
        <text>Hydrolysis of terminal non-reducing beta-D-galactose residues in beta-D-galactosides.</text>
        <dbReference type="EC" id="3.2.1.23"/>
    </reaction>
</comment>
<dbReference type="Gene3D" id="2.60.40.10">
    <property type="entry name" value="Immunoglobulins"/>
    <property type="match status" value="2"/>
</dbReference>
<dbReference type="Pfam" id="PF02929">
    <property type="entry name" value="Bgal_small_N"/>
    <property type="match status" value="1"/>
</dbReference>
<dbReference type="Gene3D" id="3.20.20.80">
    <property type="entry name" value="Glycosidases"/>
    <property type="match status" value="1"/>
</dbReference>
<dbReference type="PROSITE" id="PS00608">
    <property type="entry name" value="GLYCOSYL_HYDROL_F2_2"/>
    <property type="match status" value="1"/>
</dbReference>
<evidence type="ECO:0000256" key="11">
    <source>
        <dbReference type="SAM" id="SignalP"/>
    </source>
</evidence>
<dbReference type="InterPro" id="IPR006102">
    <property type="entry name" value="Ig-like_GH2"/>
</dbReference>
<feature type="domain" description="Beta galactosidase small chain/" evidence="12">
    <location>
        <begin position="760"/>
        <end position="1036"/>
    </location>
</feature>
<dbReference type="GO" id="GO:0004565">
    <property type="term" value="F:beta-galactosidase activity"/>
    <property type="evidence" value="ECO:0007669"/>
    <property type="project" value="UniProtKB-EC"/>
</dbReference>
<dbReference type="GO" id="GO:0030246">
    <property type="term" value="F:carbohydrate binding"/>
    <property type="evidence" value="ECO:0007669"/>
    <property type="project" value="InterPro"/>
</dbReference>
<reference evidence="13" key="1">
    <citation type="journal article" date="2014" name="Int. J. Syst. Evol. Microbiol.">
        <title>Complete genome sequence of Corynebacterium casei LMG S-19264T (=DSM 44701T), isolated from a smear-ripened cheese.</title>
        <authorList>
            <consortium name="US DOE Joint Genome Institute (JGI-PGF)"/>
            <person name="Walter F."/>
            <person name="Albersmeier A."/>
            <person name="Kalinowski J."/>
            <person name="Ruckert C."/>
        </authorList>
    </citation>
    <scope>NUCLEOTIDE SEQUENCE</scope>
    <source>
        <strain evidence="13">CGMCC 1.15290</strain>
    </source>
</reference>
<dbReference type="InterPro" id="IPR011013">
    <property type="entry name" value="Gal_mutarotase_sf_dom"/>
</dbReference>
<gene>
    <name evidence="13" type="primary">lacZ</name>
    <name evidence="13" type="ORF">GCM10011379_46070</name>
</gene>
<evidence type="ECO:0000313" key="13">
    <source>
        <dbReference type="EMBL" id="GGH78334.1"/>
    </source>
</evidence>
<evidence type="ECO:0000256" key="4">
    <source>
        <dbReference type="ARBA" id="ARBA00011245"/>
    </source>
</evidence>
<dbReference type="Pfam" id="PF16353">
    <property type="entry name" value="LacZ_4"/>
    <property type="match status" value="1"/>
</dbReference>
<evidence type="ECO:0000313" key="14">
    <source>
        <dbReference type="Proteomes" id="UP000627292"/>
    </source>
</evidence>
<feature type="signal peptide" evidence="11">
    <location>
        <begin position="1"/>
        <end position="20"/>
    </location>
</feature>
<dbReference type="GO" id="GO:0009341">
    <property type="term" value="C:beta-galactosidase complex"/>
    <property type="evidence" value="ECO:0007669"/>
    <property type="project" value="InterPro"/>
</dbReference>
<name>A0A917J2J6_9BACT</name>
<dbReference type="InterPro" id="IPR032312">
    <property type="entry name" value="LacZ_4"/>
</dbReference>
<evidence type="ECO:0000256" key="7">
    <source>
        <dbReference type="ARBA" id="ARBA00022837"/>
    </source>
</evidence>
<evidence type="ECO:0000256" key="5">
    <source>
        <dbReference type="ARBA" id="ARBA00012756"/>
    </source>
</evidence>
<dbReference type="SUPFAM" id="SSF51445">
    <property type="entry name" value="(Trans)glycosidases"/>
    <property type="match status" value="1"/>
</dbReference>
<comment type="similarity">
    <text evidence="3 10">Belongs to the glycosyl hydrolase 2 family.</text>
</comment>
<dbReference type="InterPro" id="IPR006103">
    <property type="entry name" value="Glyco_hydro_2_cat"/>
</dbReference>
<dbReference type="InterPro" id="IPR014718">
    <property type="entry name" value="GH-type_carb-bd"/>
</dbReference>
<dbReference type="InterPro" id="IPR006101">
    <property type="entry name" value="Glyco_hydro_2"/>
</dbReference>
<keyword evidence="14" id="KW-1185">Reference proteome</keyword>
<dbReference type="PANTHER" id="PTHR46323">
    <property type="entry name" value="BETA-GALACTOSIDASE"/>
    <property type="match status" value="1"/>
</dbReference>
<dbReference type="InterPro" id="IPR006104">
    <property type="entry name" value="Glyco_hydro_2_N"/>
</dbReference>
<dbReference type="Pfam" id="PF02836">
    <property type="entry name" value="Glyco_hydro_2_C"/>
    <property type="match status" value="1"/>
</dbReference>